<name>A0A8H5AXN3_9AGAR</name>
<proteinExistence type="predicted"/>
<feature type="compositionally biased region" description="Polar residues" evidence="1">
    <location>
        <begin position="238"/>
        <end position="247"/>
    </location>
</feature>
<evidence type="ECO:0000313" key="3">
    <source>
        <dbReference type="Proteomes" id="UP000567179"/>
    </source>
</evidence>
<feature type="compositionally biased region" description="Polar residues" evidence="1">
    <location>
        <begin position="29"/>
        <end position="67"/>
    </location>
</feature>
<feature type="compositionally biased region" description="Basic and acidic residues" evidence="1">
    <location>
        <begin position="197"/>
        <end position="206"/>
    </location>
</feature>
<dbReference type="AlphaFoldDB" id="A0A8H5AXN3"/>
<dbReference type="InterPro" id="IPR012340">
    <property type="entry name" value="NA-bd_OB-fold"/>
</dbReference>
<comment type="caution">
    <text evidence="2">The sequence shown here is derived from an EMBL/GenBank/DDBJ whole genome shotgun (WGS) entry which is preliminary data.</text>
</comment>
<evidence type="ECO:0000313" key="2">
    <source>
        <dbReference type="EMBL" id="KAF5312810.1"/>
    </source>
</evidence>
<feature type="region of interest" description="Disordered" evidence="1">
    <location>
        <begin position="311"/>
        <end position="332"/>
    </location>
</feature>
<gene>
    <name evidence="2" type="ORF">D9619_002449</name>
</gene>
<organism evidence="2 3">
    <name type="scientific">Psilocybe cf. subviscida</name>
    <dbReference type="NCBI Taxonomy" id="2480587"/>
    <lineage>
        <taxon>Eukaryota</taxon>
        <taxon>Fungi</taxon>
        <taxon>Dikarya</taxon>
        <taxon>Basidiomycota</taxon>
        <taxon>Agaricomycotina</taxon>
        <taxon>Agaricomycetes</taxon>
        <taxon>Agaricomycetidae</taxon>
        <taxon>Agaricales</taxon>
        <taxon>Agaricineae</taxon>
        <taxon>Strophariaceae</taxon>
        <taxon>Psilocybe</taxon>
    </lineage>
</organism>
<evidence type="ECO:0000256" key="1">
    <source>
        <dbReference type="SAM" id="MobiDB-lite"/>
    </source>
</evidence>
<reference evidence="2 3" key="1">
    <citation type="journal article" date="2020" name="ISME J.">
        <title>Uncovering the hidden diversity of litter-decomposition mechanisms in mushroom-forming fungi.</title>
        <authorList>
            <person name="Floudas D."/>
            <person name="Bentzer J."/>
            <person name="Ahren D."/>
            <person name="Johansson T."/>
            <person name="Persson P."/>
            <person name="Tunlid A."/>
        </authorList>
    </citation>
    <scope>NUCLEOTIDE SEQUENCE [LARGE SCALE GENOMIC DNA]</scope>
    <source>
        <strain evidence="2 3">CBS 101986</strain>
    </source>
</reference>
<feature type="compositionally biased region" description="Low complexity" evidence="1">
    <location>
        <begin position="248"/>
        <end position="260"/>
    </location>
</feature>
<feature type="region of interest" description="Disordered" evidence="1">
    <location>
        <begin position="117"/>
        <end position="143"/>
    </location>
</feature>
<keyword evidence="3" id="KW-1185">Reference proteome</keyword>
<protein>
    <submittedName>
        <fullName evidence="2">Uncharacterized protein</fullName>
    </submittedName>
</protein>
<dbReference type="OrthoDB" id="2570580at2759"/>
<dbReference type="EMBL" id="JAACJJ010000056">
    <property type="protein sequence ID" value="KAF5312810.1"/>
    <property type="molecule type" value="Genomic_DNA"/>
</dbReference>
<sequence>MPASMPTSYRVFLGAPSIHDLANDPKTYSWRTTSSTSASNSKDVVVPTRTQSSRGGISAKPSMSMNKSIPRVESIQRENSTYAQIKLSQSFVLPKATLDEASRRISLIYRDLVLSGGGEEDEELGGGVKEDEHEEDEDDSGALESGIFEARTNTQDPDASSEGEFIPGLDPTRSVEVSVFRGVEQTTLISWPPSNSRIRDADETRDSNNNNNSFAAPSFLLDNTTEQSRSRIGAGDASNLNGNNPNRTSQFTGTQSQTQGLESQSFGAYSDASSIGRFPSFHFSLHALMPLAMLVNVHSNQNQNHPNVPKQNAGAAGWHGPGGPAHGQRKPAGPARKVNLLLAVLEVDGPDTIRLKKGADAGTQVSVLKLILGDEVGNVARLTAWRETAEEWGGMNGNAGVEVKRGDIVHIENVNAAYDAAPGTTMTTLSASPFLKSKLVVCYRTMPATPQDARLRPDLRLGISEPSVRRVAGIVEWFEQMAGIA</sequence>
<feature type="region of interest" description="Disordered" evidence="1">
    <location>
        <begin position="28"/>
        <end position="67"/>
    </location>
</feature>
<dbReference type="Proteomes" id="UP000567179">
    <property type="component" value="Unassembled WGS sequence"/>
</dbReference>
<feature type="region of interest" description="Disordered" evidence="1">
    <location>
        <begin position="191"/>
        <end position="265"/>
    </location>
</feature>
<dbReference type="Gene3D" id="2.40.50.140">
    <property type="entry name" value="Nucleic acid-binding proteins"/>
    <property type="match status" value="1"/>
</dbReference>
<feature type="compositionally biased region" description="Acidic residues" evidence="1">
    <location>
        <begin position="132"/>
        <end position="141"/>
    </location>
</feature>
<accession>A0A8H5AXN3</accession>